<sequence length="150" mass="15864">MCDIFAVPSSPAAPSGASAEPFCFFCTGGAPPPPFSSSPERRRLLPVGLAPTAPPVQLWLNAGSTAAAEAPPPPPPPFMQSSHVSRMLKRSSASDTCRSCWQWSPTISSHRPSTIDGSSRESAVHDRHLKMGSESDHRGSVVIGKNVCEK</sequence>
<accession>A0A0A9F9R7</accession>
<evidence type="ECO:0000256" key="1">
    <source>
        <dbReference type="SAM" id="MobiDB-lite"/>
    </source>
</evidence>
<feature type="region of interest" description="Disordered" evidence="1">
    <location>
        <begin position="63"/>
        <end position="82"/>
    </location>
</feature>
<dbReference type="AlphaFoldDB" id="A0A0A9F9R7"/>
<dbReference type="EMBL" id="GBRH01188116">
    <property type="protein sequence ID" value="JAE09780.1"/>
    <property type="molecule type" value="Transcribed_RNA"/>
</dbReference>
<organism evidence="2">
    <name type="scientific">Arundo donax</name>
    <name type="common">Giant reed</name>
    <name type="synonym">Donax arundinaceus</name>
    <dbReference type="NCBI Taxonomy" id="35708"/>
    <lineage>
        <taxon>Eukaryota</taxon>
        <taxon>Viridiplantae</taxon>
        <taxon>Streptophyta</taxon>
        <taxon>Embryophyta</taxon>
        <taxon>Tracheophyta</taxon>
        <taxon>Spermatophyta</taxon>
        <taxon>Magnoliopsida</taxon>
        <taxon>Liliopsida</taxon>
        <taxon>Poales</taxon>
        <taxon>Poaceae</taxon>
        <taxon>PACMAD clade</taxon>
        <taxon>Arundinoideae</taxon>
        <taxon>Arundineae</taxon>
        <taxon>Arundo</taxon>
    </lineage>
</organism>
<name>A0A0A9F9R7_ARUDO</name>
<reference evidence="2" key="1">
    <citation type="submission" date="2014-09" db="EMBL/GenBank/DDBJ databases">
        <authorList>
            <person name="Magalhaes I.L.F."/>
            <person name="Oliveira U."/>
            <person name="Santos F.R."/>
            <person name="Vidigal T.H.D.A."/>
            <person name="Brescovit A.D."/>
            <person name="Santos A.J."/>
        </authorList>
    </citation>
    <scope>NUCLEOTIDE SEQUENCE</scope>
    <source>
        <tissue evidence="2">Shoot tissue taken approximately 20 cm above the soil surface</tissue>
    </source>
</reference>
<proteinExistence type="predicted"/>
<evidence type="ECO:0000313" key="2">
    <source>
        <dbReference type="EMBL" id="JAE09780.1"/>
    </source>
</evidence>
<reference evidence="2" key="2">
    <citation type="journal article" date="2015" name="Data Brief">
        <title>Shoot transcriptome of the giant reed, Arundo donax.</title>
        <authorList>
            <person name="Barrero R.A."/>
            <person name="Guerrero F.D."/>
            <person name="Moolhuijzen P."/>
            <person name="Goolsby J.A."/>
            <person name="Tidwell J."/>
            <person name="Bellgard S.E."/>
            <person name="Bellgard M.I."/>
        </authorList>
    </citation>
    <scope>NUCLEOTIDE SEQUENCE</scope>
    <source>
        <tissue evidence="2">Shoot tissue taken approximately 20 cm above the soil surface</tissue>
    </source>
</reference>
<protein>
    <submittedName>
        <fullName evidence="2">Uncharacterized protein</fullName>
    </submittedName>
</protein>